<reference evidence="1" key="1">
    <citation type="submission" date="2023-10" db="EMBL/GenBank/DDBJ databases">
        <title>Genome of Potential pathogenic bacteria in Crohn's disease.</title>
        <authorList>
            <person name="Rodriguez-Palacios A."/>
        </authorList>
    </citation>
    <scope>NUCLEOTIDE SEQUENCE</scope>
    <source>
        <strain evidence="1">CavFT-hAR50</strain>
    </source>
</reference>
<name>A0AAE4IFV8_BACUN</name>
<dbReference type="InterPro" id="IPR029024">
    <property type="entry name" value="TerB-like"/>
</dbReference>
<dbReference type="Proteomes" id="UP001181247">
    <property type="component" value="Unassembled WGS sequence"/>
</dbReference>
<organism evidence="1 2">
    <name type="scientific">Bacteroides uniformis</name>
    <dbReference type="NCBI Taxonomy" id="820"/>
    <lineage>
        <taxon>Bacteria</taxon>
        <taxon>Pseudomonadati</taxon>
        <taxon>Bacteroidota</taxon>
        <taxon>Bacteroidia</taxon>
        <taxon>Bacteroidales</taxon>
        <taxon>Bacteroidaceae</taxon>
        <taxon>Bacteroides</taxon>
    </lineage>
</organism>
<dbReference type="RefSeq" id="WP_022163521.1">
    <property type="nucleotide sequence ID" value="NZ_JAWDEU010000002.1"/>
</dbReference>
<dbReference type="Gene3D" id="1.10.3680.10">
    <property type="entry name" value="TerB-like"/>
    <property type="match status" value="1"/>
</dbReference>
<dbReference type="EMBL" id="JAWDEU010000002">
    <property type="protein sequence ID" value="MDU0245950.1"/>
    <property type="molecule type" value="Genomic_DNA"/>
</dbReference>
<sequence>MRQIERASVVRIVSDLIKADGIIDIREIDFFDALKEKYGIIEEDEIFAESCTLSQSLSVIANFDEKDRHSLMNDFWKTTMSDDFCTKEEALLLLALRLNLTVKIPNEVTVLSVESSTLNFEKSQILYLESEYNSVTNNQMKLLYRELCTEVRLAGFELVYLPKLSEHYNSILEADLLRIAKFLYPKVSNERIYTIVKQVQNLSTASFCCDHLATKLSIKELRVINPSFLIKIGESIVNDKNISNFLLVEIVDNPLFTIRMILDLFAESYHNLRLNYIQEDKGRFVFTGYYKLIFDILMLRKSVRSSVVVDPMRERIYFPEADVMLEKVHRREKALYALFLMESASGGINFNQPQSPKQMERYEKRMKAIIHKYQLIYRMFGGDEDKAPNIGVPEIRLPMISLLKRQLSKLDNVLYHVDDYMIQRNIYGNYAVNISSSLCLCCGAEKNDIKLFTESEDWIKIAAL</sequence>
<gene>
    <name evidence="1" type="ORF">RVH16_14705</name>
</gene>
<evidence type="ECO:0000313" key="2">
    <source>
        <dbReference type="Proteomes" id="UP001181247"/>
    </source>
</evidence>
<proteinExistence type="predicted"/>
<dbReference type="SUPFAM" id="SSF158682">
    <property type="entry name" value="TerB-like"/>
    <property type="match status" value="1"/>
</dbReference>
<accession>A0AAE4IFV8</accession>
<comment type="caution">
    <text evidence="1">The sequence shown here is derived from an EMBL/GenBank/DDBJ whole genome shotgun (WGS) entry which is preliminary data.</text>
</comment>
<evidence type="ECO:0000313" key="1">
    <source>
        <dbReference type="EMBL" id="MDU0245950.1"/>
    </source>
</evidence>
<protein>
    <submittedName>
        <fullName evidence="1">Uncharacterized protein</fullName>
    </submittedName>
</protein>
<dbReference type="AlphaFoldDB" id="A0AAE4IFV8"/>